<gene>
    <name evidence="2" type="ORF">Fcan01_24009</name>
</gene>
<sequence>MQKEFEEMMTENPNIKRQNTPIRKDTVVKRRKMSYGAVVRNDDEEEEIDDDSDFDGMPESNASKFIREYEKMVANYTDQAKVDTFPRYLTGAAANWLEIAERDLKSQFCFNDCGVQSNGWLELKWPQLRRLFEKEFVPDRVNQFITTRQSSNETGATFFYRITNLHAQSGMLLDEDSLMTLIVDHMQPHYQEYFRYKKFASLKALKDALVMFDRRRRDILLTREAEVGGKRKSTLAAILDMDSEDVNLRLARHLPAIQEESEPTTEPMKKMLQKMEQIEGRSIACKVIQNDNDKHNHEIKITNSQGGHNNTDRKIARPLNVIIVTDSDIIGGNATARAGVRTCQESRSNHNKATTAMIGGINKTQGEEIEGDPLLIIKQEELFQAPLQS</sequence>
<dbReference type="AlphaFoldDB" id="A0A226D6U4"/>
<protein>
    <submittedName>
        <fullName evidence="2">Uncharacterized protein</fullName>
    </submittedName>
</protein>
<feature type="compositionally biased region" description="Polar residues" evidence="1">
    <location>
        <begin position="11"/>
        <end position="21"/>
    </location>
</feature>
<organism evidence="2 3">
    <name type="scientific">Folsomia candida</name>
    <name type="common">Springtail</name>
    <dbReference type="NCBI Taxonomy" id="158441"/>
    <lineage>
        <taxon>Eukaryota</taxon>
        <taxon>Metazoa</taxon>
        <taxon>Ecdysozoa</taxon>
        <taxon>Arthropoda</taxon>
        <taxon>Hexapoda</taxon>
        <taxon>Collembola</taxon>
        <taxon>Entomobryomorpha</taxon>
        <taxon>Isotomoidea</taxon>
        <taxon>Isotomidae</taxon>
        <taxon>Proisotominae</taxon>
        <taxon>Folsomia</taxon>
    </lineage>
</organism>
<accession>A0A226D6U4</accession>
<keyword evidence="3" id="KW-1185">Reference proteome</keyword>
<name>A0A226D6U4_FOLCA</name>
<comment type="caution">
    <text evidence="2">The sequence shown here is derived from an EMBL/GenBank/DDBJ whole genome shotgun (WGS) entry which is preliminary data.</text>
</comment>
<feature type="region of interest" description="Disordered" evidence="1">
    <location>
        <begin position="1"/>
        <end position="23"/>
    </location>
</feature>
<evidence type="ECO:0000256" key="1">
    <source>
        <dbReference type="SAM" id="MobiDB-lite"/>
    </source>
</evidence>
<dbReference type="Proteomes" id="UP000198287">
    <property type="component" value="Unassembled WGS sequence"/>
</dbReference>
<proteinExistence type="predicted"/>
<evidence type="ECO:0000313" key="2">
    <source>
        <dbReference type="EMBL" id="OXA41272.1"/>
    </source>
</evidence>
<evidence type="ECO:0000313" key="3">
    <source>
        <dbReference type="Proteomes" id="UP000198287"/>
    </source>
</evidence>
<reference evidence="2 3" key="1">
    <citation type="submission" date="2015-12" db="EMBL/GenBank/DDBJ databases">
        <title>The genome of Folsomia candida.</title>
        <authorList>
            <person name="Faddeeva A."/>
            <person name="Derks M.F."/>
            <person name="Anvar Y."/>
            <person name="Smit S."/>
            <person name="Van Straalen N."/>
            <person name="Roelofs D."/>
        </authorList>
    </citation>
    <scope>NUCLEOTIDE SEQUENCE [LARGE SCALE GENOMIC DNA]</scope>
    <source>
        <strain evidence="2 3">VU population</strain>
        <tissue evidence="2">Whole body</tissue>
    </source>
</reference>
<dbReference type="EMBL" id="LNIX01000030">
    <property type="protein sequence ID" value="OXA41272.1"/>
    <property type="molecule type" value="Genomic_DNA"/>
</dbReference>